<dbReference type="Pfam" id="PF13365">
    <property type="entry name" value="Trypsin_2"/>
    <property type="match status" value="1"/>
</dbReference>
<dbReference type="EMBL" id="KV454208">
    <property type="protein sequence ID" value="ODQ62356.1"/>
    <property type="molecule type" value="Genomic_DNA"/>
</dbReference>
<protein>
    <recommendedName>
        <fullName evidence="3">Serine protease</fullName>
    </recommendedName>
</protein>
<name>A0A1E3PAB5_WICAA</name>
<dbReference type="InterPro" id="IPR009003">
    <property type="entry name" value="Peptidase_S1_PA"/>
</dbReference>
<gene>
    <name evidence="1" type="ORF">WICANDRAFT_60416</name>
</gene>
<sequence length="514" mass="57183">MSDWVYSPISIHLSDSNHTYATSGVYLFNILTAEYLILSVTGLSNLSSFSFRFTANELINHEYISWVPLELQDVRYFKAQNHQDSFSEFVKGLVLCDGFTFKPTGIENLCLLTFKIPSLSDPNVYPLFAPRYLLPLNPIDGSAVKIPSNVAIDCCPFSLTNVSIFINYKHHGTLNYKFRNGLGYFSDCRYFDDIVGGLVKLDNGEDQSIGLVAGSLVKTNGDGSLLTVVSWSSIFELLNYPQINLNSHRDTASKPKHNYLEDIPESVVRISIQTINDENFWGSGVILSNDFIVTNEHVMRYNELRSLTITTANGKTFSLFDVDLIPSPIIGYDLYFLKIRPSSFDIKPADLCNTYKSQIESLRIGAQVTSVGNGLFFSRYTNQLTPLHSVGKITDLISIEIDNGFQELAMILTSAGCWNGSSGGGLFNKKGELIGIMTSNGKLSNGEIVPNFTLVIPITIIEKCLFMIKNGIDSVDASEKIKDLWMLKSNHLNFYMANVPAQTNNGAPKTPYKL</sequence>
<dbReference type="InterPro" id="IPR039245">
    <property type="entry name" value="TYSND1/DEG15"/>
</dbReference>
<evidence type="ECO:0000313" key="1">
    <source>
        <dbReference type="EMBL" id="ODQ62356.1"/>
    </source>
</evidence>
<dbReference type="OrthoDB" id="17845at2759"/>
<dbReference type="Proteomes" id="UP000094112">
    <property type="component" value="Unassembled WGS sequence"/>
</dbReference>
<dbReference type="Gene3D" id="2.40.10.10">
    <property type="entry name" value="Trypsin-like serine proteases"/>
    <property type="match status" value="2"/>
</dbReference>
<keyword evidence="2" id="KW-1185">Reference proteome</keyword>
<dbReference type="AlphaFoldDB" id="A0A1E3PAB5"/>
<dbReference type="GeneID" id="30200233"/>
<dbReference type="RefSeq" id="XP_019041563.1">
    <property type="nucleotide sequence ID" value="XM_019182987.1"/>
</dbReference>
<dbReference type="SUPFAM" id="SSF50494">
    <property type="entry name" value="Trypsin-like serine proteases"/>
    <property type="match status" value="1"/>
</dbReference>
<dbReference type="PANTHER" id="PTHR21004">
    <property type="entry name" value="SERINE PROTEASE-RELATED"/>
    <property type="match status" value="1"/>
</dbReference>
<evidence type="ECO:0000313" key="2">
    <source>
        <dbReference type="Proteomes" id="UP000094112"/>
    </source>
</evidence>
<organism evidence="1 2">
    <name type="scientific">Wickerhamomyces anomalus (strain ATCC 58044 / CBS 1984 / NCYC 433 / NRRL Y-366-8)</name>
    <name type="common">Yeast</name>
    <name type="synonym">Hansenula anomala</name>
    <dbReference type="NCBI Taxonomy" id="683960"/>
    <lineage>
        <taxon>Eukaryota</taxon>
        <taxon>Fungi</taxon>
        <taxon>Dikarya</taxon>
        <taxon>Ascomycota</taxon>
        <taxon>Saccharomycotina</taxon>
        <taxon>Saccharomycetes</taxon>
        <taxon>Phaffomycetales</taxon>
        <taxon>Wickerhamomycetaceae</taxon>
        <taxon>Wickerhamomyces</taxon>
    </lineage>
</organism>
<evidence type="ECO:0008006" key="3">
    <source>
        <dbReference type="Google" id="ProtNLM"/>
    </source>
</evidence>
<dbReference type="PANTHER" id="PTHR21004:SF0">
    <property type="entry name" value="PEROXISOMAL LEADER PEPTIDE-PROCESSING PROTEASE"/>
    <property type="match status" value="1"/>
</dbReference>
<dbReference type="GO" id="GO:0005777">
    <property type="term" value="C:peroxisome"/>
    <property type="evidence" value="ECO:0007669"/>
    <property type="project" value="InterPro"/>
</dbReference>
<dbReference type="GO" id="GO:0004252">
    <property type="term" value="F:serine-type endopeptidase activity"/>
    <property type="evidence" value="ECO:0007669"/>
    <property type="project" value="InterPro"/>
</dbReference>
<dbReference type="GO" id="GO:0031998">
    <property type="term" value="P:regulation of fatty acid beta-oxidation"/>
    <property type="evidence" value="ECO:0007669"/>
    <property type="project" value="TreeGrafter"/>
</dbReference>
<accession>A0A1E3PAB5</accession>
<reference evidence="1 2" key="1">
    <citation type="journal article" date="2016" name="Proc. Natl. Acad. Sci. U.S.A.">
        <title>Comparative genomics of biotechnologically important yeasts.</title>
        <authorList>
            <person name="Riley R."/>
            <person name="Haridas S."/>
            <person name="Wolfe K.H."/>
            <person name="Lopes M.R."/>
            <person name="Hittinger C.T."/>
            <person name="Goeker M."/>
            <person name="Salamov A.A."/>
            <person name="Wisecaver J.H."/>
            <person name="Long T.M."/>
            <person name="Calvey C.H."/>
            <person name="Aerts A.L."/>
            <person name="Barry K.W."/>
            <person name="Choi C."/>
            <person name="Clum A."/>
            <person name="Coughlan A.Y."/>
            <person name="Deshpande S."/>
            <person name="Douglass A.P."/>
            <person name="Hanson S.J."/>
            <person name="Klenk H.-P."/>
            <person name="LaButti K.M."/>
            <person name="Lapidus A."/>
            <person name="Lindquist E.A."/>
            <person name="Lipzen A.M."/>
            <person name="Meier-Kolthoff J.P."/>
            <person name="Ohm R.A."/>
            <person name="Otillar R.P."/>
            <person name="Pangilinan J.L."/>
            <person name="Peng Y."/>
            <person name="Rokas A."/>
            <person name="Rosa C.A."/>
            <person name="Scheuner C."/>
            <person name="Sibirny A.A."/>
            <person name="Slot J.C."/>
            <person name="Stielow J.B."/>
            <person name="Sun H."/>
            <person name="Kurtzman C.P."/>
            <person name="Blackwell M."/>
            <person name="Grigoriev I.V."/>
            <person name="Jeffries T.W."/>
        </authorList>
    </citation>
    <scope>NUCLEOTIDE SEQUENCE [LARGE SCALE GENOMIC DNA]</scope>
    <source>
        <strain evidence="2">ATCC 58044 / CBS 1984 / NCYC 433 / NRRL Y-366-8</strain>
    </source>
</reference>
<dbReference type="InterPro" id="IPR043504">
    <property type="entry name" value="Peptidase_S1_PA_chymotrypsin"/>
</dbReference>
<proteinExistence type="predicted"/>
<dbReference type="STRING" id="683960.A0A1E3PAB5"/>
<dbReference type="GO" id="GO:0016485">
    <property type="term" value="P:protein processing"/>
    <property type="evidence" value="ECO:0007669"/>
    <property type="project" value="InterPro"/>
</dbReference>